<evidence type="ECO:0000313" key="1">
    <source>
        <dbReference type="EMBL" id="KLO11362.1"/>
    </source>
</evidence>
<name>A0A0H2RIA2_9AGAM</name>
<gene>
    <name evidence="1" type="ORF">SCHPADRAFT_475542</name>
</gene>
<evidence type="ECO:0000313" key="2">
    <source>
        <dbReference type="Proteomes" id="UP000053477"/>
    </source>
</evidence>
<organism evidence="1 2">
    <name type="scientific">Schizopora paradoxa</name>
    <dbReference type="NCBI Taxonomy" id="27342"/>
    <lineage>
        <taxon>Eukaryota</taxon>
        <taxon>Fungi</taxon>
        <taxon>Dikarya</taxon>
        <taxon>Basidiomycota</taxon>
        <taxon>Agaricomycotina</taxon>
        <taxon>Agaricomycetes</taxon>
        <taxon>Hymenochaetales</taxon>
        <taxon>Schizoporaceae</taxon>
        <taxon>Schizopora</taxon>
    </lineage>
</organism>
<reference evidence="1 2" key="1">
    <citation type="submission" date="2015-04" db="EMBL/GenBank/DDBJ databases">
        <title>Complete genome sequence of Schizopora paradoxa KUC8140, a cosmopolitan wood degrader in East Asia.</title>
        <authorList>
            <consortium name="DOE Joint Genome Institute"/>
            <person name="Min B."/>
            <person name="Park H."/>
            <person name="Jang Y."/>
            <person name="Kim J.-J."/>
            <person name="Kim K.H."/>
            <person name="Pangilinan J."/>
            <person name="Lipzen A."/>
            <person name="Riley R."/>
            <person name="Grigoriev I.V."/>
            <person name="Spatafora J.W."/>
            <person name="Choi I.-G."/>
        </authorList>
    </citation>
    <scope>NUCLEOTIDE SEQUENCE [LARGE SCALE GENOMIC DNA]</scope>
    <source>
        <strain evidence="1 2">KUC8140</strain>
    </source>
</reference>
<protein>
    <recommendedName>
        <fullName evidence="3">F-box domain-containing protein</fullName>
    </recommendedName>
</protein>
<evidence type="ECO:0008006" key="3">
    <source>
        <dbReference type="Google" id="ProtNLM"/>
    </source>
</evidence>
<accession>A0A0H2RIA2</accession>
<sequence>MTTPTLENLPMDVRDRLLCTLPDEESLKAAVLSCKALHEAYELHKKSINTEVFRNRLAEAKERLGRCRAQELGEKLGCIRRFGDGQVDDNGIIGVY</sequence>
<keyword evidence="2" id="KW-1185">Reference proteome</keyword>
<dbReference type="InParanoid" id="A0A0H2RIA2"/>
<proteinExistence type="predicted"/>
<dbReference type="EMBL" id="KQ086002">
    <property type="protein sequence ID" value="KLO11362.1"/>
    <property type="molecule type" value="Genomic_DNA"/>
</dbReference>
<dbReference type="Proteomes" id="UP000053477">
    <property type="component" value="Unassembled WGS sequence"/>
</dbReference>
<dbReference type="AlphaFoldDB" id="A0A0H2RIA2"/>
<dbReference type="OrthoDB" id="2745518at2759"/>